<dbReference type="InterPro" id="IPR055093">
    <property type="entry name" value="EPS8_2nd"/>
</dbReference>
<comment type="similarity">
    <text evidence="2">Belongs to the EPS8 family.</text>
</comment>
<dbReference type="SMART" id="SM00326">
    <property type="entry name" value="SH3"/>
    <property type="match status" value="1"/>
</dbReference>
<evidence type="ECO:0000256" key="2">
    <source>
        <dbReference type="ARBA" id="ARBA00006197"/>
    </source>
</evidence>
<dbReference type="GO" id="GO:0032991">
    <property type="term" value="C:protein-containing complex"/>
    <property type="evidence" value="ECO:0007669"/>
    <property type="project" value="Ensembl"/>
</dbReference>
<feature type="compositionally biased region" description="Basic and acidic residues" evidence="13">
    <location>
        <begin position="399"/>
        <end position="408"/>
    </location>
</feature>
<dbReference type="GO" id="GO:0042608">
    <property type="term" value="F:T cell receptor binding"/>
    <property type="evidence" value="ECO:0007669"/>
    <property type="project" value="Ensembl"/>
</dbReference>
<dbReference type="Gene3D" id="1.10.150.50">
    <property type="entry name" value="Transcription Factor, Ets-1"/>
    <property type="match status" value="1"/>
</dbReference>
<dbReference type="SUPFAM" id="SSF50729">
    <property type="entry name" value="PH domain-like"/>
    <property type="match status" value="1"/>
</dbReference>
<dbReference type="InterPro" id="IPR039801">
    <property type="entry name" value="EPS8-like"/>
</dbReference>
<dbReference type="InterPro" id="IPR013625">
    <property type="entry name" value="PTB"/>
</dbReference>
<evidence type="ECO:0000256" key="4">
    <source>
        <dbReference type="ARBA" id="ARBA00022490"/>
    </source>
</evidence>
<evidence type="ECO:0000256" key="9">
    <source>
        <dbReference type="ARBA" id="ARBA00067142"/>
    </source>
</evidence>
<dbReference type="InterPro" id="IPR011993">
    <property type="entry name" value="PH-like_dom_sf"/>
</dbReference>
<dbReference type="FunFam" id="1.10.150.50:FF:000023">
    <property type="entry name" value="Epidermal growth factor receptor kinase substrate 8"/>
    <property type="match status" value="1"/>
</dbReference>
<dbReference type="PROSITE" id="PS50002">
    <property type="entry name" value="SH3"/>
    <property type="match status" value="1"/>
</dbReference>
<feature type="compositionally biased region" description="Basic and acidic residues" evidence="13">
    <location>
        <begin position="612"/>
        <end position="623"/>
    </location>
</feature>
<evidence type="ECO:0000313" key="15">
    <source>
        <dbReference type="Ensembl" id="ENSBIXP00005018189.1"/>
    </source>
</evidence>
<feature type="compositionally biased region" description="Basic and acidic residues" evidence="13">
    <location>
        <begin position="24"/>
        <end position="38"/>
    </location>
</feature>
<dbReference type="Ensembl" id="ENSBIXT00005049113.1">
    <property type="protein sequence ID" value="ENSBIXP00005018189.1"/>
    <property type="gene ID" value="ENSBIXG00005003642.1"/>
</dbReference>
<dbReference type="PANTHER" id="PTHR12287:SF19">
    <property type="entry name" value="EPIDERMAL GROWTH FACTOR RECEPTOR KINASE SUBSTRATE 8-LIKE PROTEIN 1"/>
    <property type="match status" value="1"/>
</dbReference>
<dbReference type="SUPFAM" id="SSF50044">
    <property type="entry name" value="SH3-domain"/>
    <property type="match status" value="1"/>
</dbReference>
<feature type="compositionally biased region" description="Gly residues" evidence="13">
    <location>
        <begin position="133"/>
        <end position="148"/>
    </location>
</feature>
<evidence type="ECO:0000256" key="1">
    <source>
        <dbReference type="ARBA" id="ARBA00004496"/>
    </source>
</evidence>
<comment type="function">
    <text evidence="7">Stimulates guanine exchange activity of SOS1. May play a role in membrane ruffling and remodeling of the actin cytoskeleton.</text>
</comment>
<feature type="region of interest" description="Disordered" evidence="13">
    <location>
        <begin position="573"/>
        <end position="655"/>
    </location>
</feature>
<dbReference type="GeneTree" id="ENSGT00940000158125"/>
<feature type="region of interest" description="Disordered" evidence="13">
    <location>
        <begin position="384"/>
        <end position="425"/>
    </location>
</feature>
<dbReference type="InterPro" id="IPR033928">
    <property type="entry name" value="EPS8_PTB"/>
</dbReference>
<dbReference type="InterPro" id="IPR013761">
    <property type="entry name" value="SAM/pointed_sf"/>
</dbReference>
<evidence type="ECO:0000256" key="11">
    <source>
        <dbReference type="PROSITE-ProRule" id="PRU00192"/>
    </source>
</evidence>
<feature type="compositionally biased region" description="Low complexity" evidence="13">
    <location>
        <begin position="821"/>
        <end position="832"/>
    </location>
</feature>
<dbReference type="Pfam" id="PF08416">
    <property type="entry name" value="PTB"/>
    <property type="match status" value="1"/>
</dbReference>
<dbReference type="Gene3D" id="2.30.30.40">
    <property type="entry name" value="SH3 Domains"/>
    <property type="match status" value="1"/>
</dbReference>
<dbReference type="GO" id="GO:0005829">
    <property type="term" value="C:cytosol"/>
    <property type="evidence" value="ECO:0007669"/>
    <property type="project" value="Ensembl"/>
</dbReference>
<evidence type="ECO:0000256" key="7">
    <source>
        <dbReference type="ARBA" id="ARBA00058563"/>
    </source>
</evidence>
<dbReference type="InterPro" id="IPR041418">
    <property type="entry name" value="SAM_3"/>
</dbReference>
<keyword evidence="4" id="KW-0963">Cytoplasm</keyword>
<evidence type="ECO:0000256" key="10">
    <source>
        <dbReference type="ARBA" id="ARBA00077699"/>
    </source>
</evidence>
<proteinExistence type="inferred from homology"/>
<dbReference type="GO" id="GO:0035023">
    <property type="term" value="P:regulation of Rho protein signal transduction"/>
    <property type="evidence" value="ECO:0007669"/>
    <property type="project" value="Ensembl"/>
</dbReference>
<dbReference type="Pfam" id="PF18016">
    <property type="entry name" value="SAM_3"/>
    <property type="match status" value="1"/>
</dbReference>
<dbReference type="AlphaFoldDB" id="A0A4W2GHC9"/>
<organism evidence="15 16">
    <name type="scientific">Bos indicus x Bos taurus</name>
    <name type="common">Hybrid cattle</name>
    <dbReference type="NCBI Taxonomy" id="30522"/>
    <lineage>
        <taxon>Eukaryota</taxon>
        <taxon>Metazoa</taxon>
        <taxon>Chordata</taxon>
        <taxon>Craniata</taxon>
        <taxon>Vertebrata</taxon>
        <taxon>Euteleostomi</taxon>
        <taxon>Mammalia</taxon>
        <taxon>Eutheria</taxon>
        <taxon>Laurasiatheria</taxon>
        <taxon>Artiodactyla</taxon>
        <taxon>Ruminantia</taxon>
        <taxon>Pecora</taxon>
        <taxon>Bovidae</taxon>
        <taxon>Bovinae</taxon>
        <taxon>Bos</taxon>
    </lineage>
</organism>
<evidence type="ECO:0000256" key="8">
    <source>
        <dbReference type="ARBA" id="ARBA00065375"/>
    </source>
</evidence>
<comment type="subcellular location">
    <subcellularLocation>
        <location evidence="1">Cytoplasm</location>
    </subcellularLocation>
</comment>
<keyword evidence="5" id="KW-0597">Phosphoprotein</keyword>
<reference evidence="15 16" key="1">
    <citation type="submission" date="2018-11" db="EMBL/GenBank/DDBJ databases">
        <title>Haplotype-resolved cattle genomes.</title>
        <authorList>
            <person name="Low W.Y."/>
            <person name="Tearle R."/>
            <person name="Bickhart D.M."/>
            <person name="Rosen B.D."/>
            <person name="Koren S."/>
            <person name="Rhie A."/>
            <person name="Hiendleder S."/>
            <person name="Phillippy A.M."/>
            <person name="Smith T.P.L."/>
            <person name="Williams J.L."/>
        </authorList>
    </citation>
    <scope>NUCLEOTIDE SEQUENCE [LARGE SCALE GENOMIC DNA]</scope>
</reference>
<feature type="region of interest" description="Disordered" evidence="13">
    <location>
        <begin position="820"/>
        <end position="839"/>
    </location>
</feature>
<dbReference type="GO" id="GO:0007266">
    <property type="term" value="P:Rho protein signal transduction"/>
    <property type="evidence" value="ECO:0007669"/>
    <property type="project" value="Ensembl"/>
</dbReference>
<feature type="region of interest" description="Disordered" evidence="13">
    <location>
        <begin position="702"/>
        <end position="796"/>
    </location>
</feature>
<name>A0A4W2GHC9_BOBOX</name>
<dbReference type="GO" id="GO:1900029">
    <property type="term" value="P:positive regulation of ruffle assembly"/>
    <property type="evidence" value="ECO:0007669"/>
    <property type="project" value="Ensembl"/>
</dbReference>
<dbReference type="Pfam" id="PF22975">
    <property type="entry name" value="EPS8_2nd"/>
    <property type="match status" value="1"/>
</dbReference>
<dbReference type="CDD" id="cd01210">
    <property type="entry name" value="PTB_EPS8"/>
    <property type="match status" value="1"/>
</dbReference>
<dbReference type="Proteomes" id="UP000429181">
    <property type="component" value="Chromosome 18"/>
</dbReference>
<dbReference type="FunFam" id="2.30.30.40:FF:000071">
    <property type="entry name" value="Epidermal growth factor receptor kinase substrate 8"/>
    <property type="match status" value="1"/>
</dbReference>
<dbReference type="Gene3D" id="2.30.29.30">
    <property type="entry name" value="Pleckstrin-homology domain (PH domain)/Phosphotyrosine-binding domain (PTB)"/>
    <property type="match status" value="1"/>
</dbReference>
<feature type="compositionally biased region" description="Gly residues" evidence="13">
    <location>
        <begin position="106"/>
        <end position="124"/>
    </location>
</feature>
<dbReference type="PANTHER" id="PTHR12287">
    <property type="entry name" value="EPIDERMAL GROWTH FACTOR RECEPTOR KINASE SUBSTRATE EPS8-RELATED PROTEIN"/>
    <property type="match status" value="1"/>
</dbReference>
<comment type="subunit">
    <text evidence="8">Interacts with ABI1. Part of a complex that contains SOS1, ABI1 and EPS8L2. Associates with F-actin.</text>
</comment>
<dbReference type="GO" id="GO:0032587">
    <property type="term" value="C:ruffle membrane"/>
    <property type="evidence" value="ECO:0007669"/>
    <property type="project" value="Ensembl"/>
</dbReference>
<evidence type="ECO:0000256" key="6">
    <source>
        <dbReference type="ARBA" id="ARBA00023054"/>
    </source>
</evidence>
<dbReference type="GO" id="GO:0031982">
    <property type="term" value="C:vesicle"/>
    <property type="evidence" value="ECO:0007669"/>
    <property type="project" value="TreeGrafter"/>
</dbReference>
<sequence length="929" mass="100811">METVPAPRRRPGVPPRPGPLQEAVPRERSGMRRGRAWEGQEGQAAAEGEQRLGLSETDRQVRGTGRHLGPREEGRGPGPPGLREEGRGPGPPGLREEGPGVWIPGSKGGGAGGLDSWSKGGGPVGPDSWSEGQGPGGLESGSEGGGAEAGIQVPWSRQPSSFCRLPGLRVPGAAFFGTMSTTSGPEASLKQSAKSIYEQRKRYSIEVMSDFSTNEVNHLVTFSLGEDAIHTVEDASQKLALMDSQGRIWAQDMLLSVSASHVTLLDPVSKEELESYPVSAIVRCDTVRPPGQKRPLLLLVCQEPERAQPDVHFFQGRCVGVESIREEIQRALHNYRSGCGERRAAALRATRMQPQQHPSPVAEAAPLPHCPMFRAAIHTVQPAAGRGRPQAEPIPEAEETCRPSREEVCPSSDPASPDLGPRGPDLASLQAEREVDILNHVFDDVESFVSRLQKSAEATRVLEQRERSRRTRHQEAGESLLALRAKPPSGAEYTDVLQKIKYAFSLLARLRGNIANPTSQELLHFLFGPLQMIIDTLGGPQLASGVRRPHLTSEAVKLLRENVTQRENTLWTSLGDSWTHPGVDLPPEEGPPYRPEFYSGWEPPAMDPQGRAWEDPVEKQLQHERRRQQQSAPQVAVNGHPDEEPEAEPQGPEPAGKWVLCNYDFQARNSSELSVKEWDILEVLDDQRKWWKVQDQRGQEGYVPYNILTPHPGPRGGRSLENSTAVPPPPPAPAPGLAPPAPPASASAPAPPPPPLLPAAPALAPGLAQTQGPAPASARSPRDSCENLNNLDSGKKEKFSPMLMLSINKELQARLAQGLTGPSRAAPGPRAPESQLSPHSSASEVCAWLQAKGFSSGTIAALGELSGAQLFSLPKEKFRALSPEEGARVYSQITVQRSLLEDKENVSELEAVMKKQKKRMENEIETEVF</sequence>
<dbReference type="InterPro" id="IPR001452">
    <property type="entry name" value="SH3_domain"/>
</dbReference>
<evidence type="ECO:0000259" key="14">
    <source>
        <dbReference type="PROSITE" id="PS50002"/>
    </source>
</evidence>
<feature type="coiled-coil region" evidence="12">
    <location>
        <begin position="899"/>
        <end position="926"/>
    </location>
</feature>
<dbReference type="CDD" id="cd11764">
    <property type="entry name" value="SH3_Eps8"/>
    <property type="match status" value="1"/>
</dbReference>
<dbReference type="GO" id="GO:0003779">
    <property type="term" value="F:actin binding"/>
    <property type="evidence" value="ECO:0007669"/>
    <property type="project" value="Ensembl"/>
</dbReference>
<feature type="region of interest" description="Disordered" evidence="13">
    <location>
        <begin position="1"/>
        <end position="150"/>
    </location>
</feature>
<dbReference type="SUPFAM" id="SSF47769">
    <property type="entry name" value="SAM/Pointed domain"/>
    <property type="match status" value="1"/>
</dbReference>
<evidence type="ECO:0000313" key="16">
    <source>
        <dbReference type="Proteomes" id="UP000429181"/>
    </source>
</evidence>
<feature type="compositionally biased region" description="Pro residues" evidence="13">
    <location>
        <begin position="726"/>
        <end position="758"/>
    </location>
</feature>
<feature type="compositionally biased region" description="Low complexity" evidence="13">
    <location>
        <begin position="759"/>
        <end position="768"/>
    </location>
</feature>
<reference evidence="15" key="2">
    <citation type="submission" date="2025-08" db="UniProtKB">
        <authorList>
            <consortium name="Ensembl"/>
        </authorList>
    </citation>
    <scope>IDENTIFICATION</scope>
</reference>
<dbReference type="InterPro" id="IPR036028">
    <property type="entry name" value="SH3-like_dom_sf"/>
</dbReference>
<dbReference type="InterPro" id="IPR035462">
    <property type="entry name" value="Eps8_SH3"/>
</dbReference>
<dbReference type="Pfam" id="PF00018">
    <property type="entry name" value="SH3_1"/>
    <property type="match status" value="1"/>
</dbReference>
<evidence type="ECO:0000256" key="5">
    <source>
        <dbReference type="ARBA" id="ARBA00022553"/>
    </source>
</evidence>
<evidence type="ECO:0000256" key="13">
    <source>
        <dbReference type="SAM" id="MobiDB-lite"/>
    </source>
</evidence>
<protein>
    <recommendedName>
        <fullName evidence="9">Epidermal growth factor receptor kinase substrate 8-like protein 1</fullName>
    </recommendedName>
    <alternativeName>
        <fullName evidence="10">Epidermal growth factor receptor pathway substrate 8-related protein 1</fullName>
    </alternativeName>
</protein>
<keyword evidence="3 11" id="KW-0728">SH3 domain</keyword>
<evidence type="ECO:0000256" key="3">
    <source>
        <dbReference type="ARBA" id="ARBA00022443"/>
    </source>
</evidence>
<dbReference type="GO" id="GO:0005085">
    <property type="term" value="F:guanyl-nucleotide exchange factor activity"/>
    <property type="evidence" value="ECO:0007669"/>
    <property type="project" value="Ensembl"/>
</dbReference>
<keyword evidence="6 12" id="KW-0175">Coiled coil</keyword>
<gene>
    <name evidence="15" type="primary">EPS8L1</name>
</gene>
<accession>A0A4W2GHC9</accession>
<feature type="domain" description="SH3" evidence="14">
    <location>
        <begin position="654"/>
        <end position="713"/>
    </location>
</feature>
<evidence type="ECO:0000256" key="12">
    <source>
        <dbReference type="SAM" id="Coils"/>
    </source>
</evidence>
<dbReference type="FunFam" id="2.30.29.30:FF:000261">
    <property type="entry name" value="Epidermal growth factor receptor kinase substrate 8-like protein 1"/>
    <property type="match status" value="1"/>
</dbReference>